<evidence type="ECO:0000313" key="7">
    <source>
        <dbReference type="Proteomes" id="UP000515158"/>
    </source>
</evidence>
<dbReference type="CTD" id="60560"/>
<dbReference type="PANTHER" id="PTHR21373">
    <property type="entry name" value="GLUCOSE REPRESSIBLE PROTEIN MAK10"/>
    <property type="match status" value="1"/>
</dbReference>
<evidence type="ECO:0000256" key="2">
    <source>
        <dbReference type="ARBA" id="ARBA00006289"/>
    </source>
</evidence>
<protein>
    <recommendedName>
        <fullName evidence="4">Protein MAK10 homolog</fullName>
    </recommendedName>
</protein>
<evidence type="ECO:0000256" key="3">
    <source>
        <dbReference type="ARBA" id="ARBA00022490"/>
    </source>
</evidence>
<evidence type="ECO:0000313" key="8">
    <source>
        <dbReference type="RefSeq" id="XP_034246966.1"/>
    </source>
</evidence>
<gene>
    <name evidence="8" type="primary">LOC117648552</name>
</gene>
<feature type="domain" description="NAA35-like TPR repeats" evidence="6">
    <location>
        <begin position="342"/>
        <end position="733"/>
    </location>
</feature>
<dbReference type="PANTHER" id="PTHR21373:SF0">
    <property type="entry name" value="N-ALPHA-ACETYLTRANSFERASE 35, NATC AUXILIARY SUBUNIT"/>
    <property type="match status" value="1"/>
</dbReference>
<name>A0A6P8Z975_THRPL</name>
<dbReference type="KEGG" id="tpal:117648552"/>
<reference evidence="8" key="1">
    <citation type="submission" date="2025-08" db="UniProtKB">
        <authorList>
            <consortium name="RefSeq"/>
        </authorList>
    </citation>
    <scope>IDENTIFICATION</scope>
    <source>
        <tissue evidence="8">Total insect</tissue>
    </source>
</reference>
<dbReference type="Pfam" id="PF25789">
    <property type="entry name" value="TPR_NAA35"/>
    <property type="match status" value="1"/>
</dbReference>
<comment type="subcellular location">
    <subcellularLocation>
        <location evidence="1">Cytoplasm</location>
    </subcellularLocation>
</comment>
<sequence>MSSSDHHIKVDDDGDISDDEKKKLLEDGVFTTTATPKLTYNWVDITKEFTTLAKTLNLGELLLDEHFGLYEAMSAVEMMDPKMDAGMMCNRSDKPTLTFARAVESGILKFEGLDLSEQIGVIDHVLSCLVSWIEGNSLAQTVFANLYLHKPFYIEERPLKAFCITAYKMVEIVKHFIDQATVFEEEDYQPMQYGYRLIPDVSEQRTIGMLREVEEDLSRRLRQRPALPNAESIGALLSRVKFVRLLYSVLGVLGRQDSEPEVRKELRPDSELHKALNNCSEQLTIMRNTISLGIPPDSPKLGFEPLANQRLLPPTFPRYAKIKSREEAFVYYDDLIQRLKVVCKIYSHASFHTALDFFMEFSRQKPCLLSRSILQVLYIPQPSSLLTNTRVVEILREAAKSFICPPALSSKTLLASNPQAKEFVDMFLLHCGRPFVQLIQLCGHNRARQRERLAHLLEDFSNLQDEAEKVDAYLHNLTSKSEGKRSHLACFGTWILYHTLRIMIMYLLSGFELQLYSIHEYHYIYWYLYEFLYGWLVSSLSRADSLLMEQESYLEKENSRGKGKKNKVRRKKGCRPYAKDITLSQVYQNLCGGYYKATLAFQRTGKISFPKSEFDCEKVRYEHRFLPFSNLHTPPPMQYSEFSDMTKSMETQICVADREAPDHSRLFMAACKNFHQARTLLEIMPSPDQEVNTLLLVAKTNFVVLKLLAGGHKQDSNTPPIFDFSHHCHFPIIKLT</sequence>
<dbReference type="InParanoid" id="A0A6P8Z975"/>
<dbReference type="RefSeq" id="XP_034246966.1">
    <property type="nucleotide sequence ID" value="XM_034391075.1"/>
</dbReference>
<evidence type="ECO:0000259" key="5">
    <source>
        <dbReference type="Pfam" id="PF04112"/>
    </source>
</evidence>
<evidence type="ECO:0000259" key="6">
    <source>
        <dbReference type="Pfam" id="PF25789"/>
    </source>
</evidence>
<dbReference type="Proteomes" id="UP000515158">
    <property type="component" value="Unplaced"/>
</dbReference>
<dbReference type="GeneID" id="117648552"/>
<dbReference type="GO" id="GO:0031417">
    <property type="term" value="C:NatC complex"/>
    <property type="evidence" value="ECO:0007669"/>
    <property type="project" value="InterPro"/>
</dbReference>
<evidence type="ECO:0000256" key="4">
    <source>
        <dbReference type="ARBA" id="ARBA00030494"/>
    </source>
</evidence>
<dbReference type="AlphaFoldDB" id="A0A6P8Z975"/>
<dbReference type="FunCoup" id="A0A6P8Z975">
    <property type="interactions" value="1635"/>
</dbReference>
<keyword evidence="7" id="KW-1185">Reference proteome</keyword>
<proteinExistence type="inferred from homology"/>
<comment type="similarity">
    <text evidence="2">Belongs to the MAK10 family.</text>
</comment>
<evidence type="ECO:0000256" key="1">
    <source>
        <dbReference type="ARBA" id="ARBA00004496"/>
    </source>
</evidence>
<dbReference type="OrthoDB" id="269405at2759"/>
<organism evidence="8">
    <name type="scientific">Thrips palmi</name>
    <name type="common">Melon thrips</name>
    <dbReference type="NCBI Taxonomy" id="161013"/>
    <lineage>
        <taxon>Eukaryota</taxon>
        <taxon>Metazoa</taxon>
        <taxon>Ecdysozoa</taxon>
        <taxon>Arthropoda</taxon>
        <taxon>Hexapoda</taxon>
        <taxon>Insecta</taxon>
        <taxon>Pterygota</taxon>
        <taxon>Neoptera</taxon>
        <taxon>Paraneoptera</taxon>
        <taxon>Thysanoptera</taxon>
        <taxon>Terebrantia</taxon>
        <taxon>Thripoidea</taxon>
        <taxon>Thripidae</taxon>
        <taxon>Thrips</taxon>
    </lineage>
</organism>
<dbReference type="InterPro" id="IPR057982">
    <property type="entry name" value="TPR_NAA35"/>
</dbReference>
<keyword evidence="3" id="KW-0963">Cytoplasm</keyword>
<accession>A0A6P8Z975</accession>
<dbReference type="Pfam" id="PF04112">
    <property type="entry name" value="Mak10"/>
    <property type="match status" value="1"/>
</dbReference>
<feature type="domain" description="NAA35-like N-terminal" evidence="5">
    <location>
        <begin position="59"/>
        <end position="152"/>
    </location>
</feature>
<dbReference type="InterPro" id="IPR057983">
    <property type="entry name" value="NAA35-like_N"/>
</dbReference>
<dbReference type="InterPro" id="IPR007244">
    <property type="entry name" value="Naa35_N"/>
</dbReference>